<feature type="region of interest" description="Disordered" evidence="1">
    <location>
        <begin position="1"/>
        <end position="22"/>
    </location>
</feature>
<evidence type="ECO:0000256" key="1">
    <source>
        <dbReference type="SAM" id="MobiDB-lite"/>
    </source>
</evidence>
<organism evidence="2">
    <name type="scientific">bioreactor metagenome</name>
    <dbReference type="NCBI Taxonomy" id="1076179"/>
    <lineage>
        <taxon>unclassified sequences</taxon>
        <taxon>metagenomes</taxon>
        <taxon>ecological metagenomes</taxon>
    </lineage>
</organism>
<evidence type="ECO:0000313" key="2">
    <source>
        <dbReference type="EMBL" id="MPL59866.1"/>
    </source>
</evidence>
<accession>A0A644SYX3</accession>
<name>A0A644SYX3_9ZZZZ</name>
<reference evidence="2" key="1">
    <citation type="submission" date="2019-08" db="EMBL/GenBank/DDBJ databases">
        <authorList>
            <person name="Kucharzyk K."/>
            <person name="Murdoch R.W."/>
            <person name="Higgins S."/>
            <person name="Loffler F."/>
        </authorList>
    </citation>
    <scope>NUCLEOTIDE SEQUENCE</scope>
</reference>
<sequence>MQQGVQGNGVVAHVNDRPPGGAVEVFAPKAPIAVEYPDQGPADEFDEPGYSAGEDSEGYSGVYERVAPSVCHG</sequence>
<dbReference type="EMBL" id="VSSQ01000010">
    <property type="protein sequence ID" value="MPL59866.1"/>
    <property type="molecule type" value="Genomic_DNA"/>
</dbReference>
<gene>
    <name evidence="2" type="ORF">SDC9_05422</name>
</gene>
<comment type="caution">
    <text evidence="2">The sequence shown here is derived from an EMBL/GenBank/DDBJ whole genome shotgun (WGS) entry which is preliminary data.</text>
</comment>
<protein>
    <submittedName>
        <fullName evidence="2">Uncharacterized protein</fullName>
    </submittedName>
</protein>
<dbReference type="AlphaFoldDB" id="A0A644SYX3"/>
<proteinExistence type="predicted"/>
<feature type="region of interest" description="Disordered" evidence="1">
    <location>
        <begin position="35"/>
        <end position="61"/>
    </location>
</feature>